<keyword evidence="4" id="KW-1003">Cell membrane</keyword>
<evidence type="ECO:0000256" key="6">
    <source>
        <dbReference type="ARBA" id="ARBA00022989"/>
    </source>
</evidence>
<name>A0A9D1WMN3_9GAMM</name>
<dbReference type="GO" id="GO:1903785">
    <property type="term" value="P:L-valine transmembrane transport"/>
    <property type="evidence" value="ECO:0007669"/>
    <property type="project" value="TreeGrafter"/>
</dbReference>
<comment type="subcellular location">
    <subcellularLocation>
        <location evidence="1">Cell membrane</location>
        <topology evidence="1">Multi-pass membrane protein</topology>
    </subcellularLocation>
</comment>
<feature type="transmembrane region" description="Helical" evidence="8">
    <location>
        <begin position="197"/>
        <end position="213"/>
    </location>
</feature>
<reference evidence="9" key="1">
    <citation type="journal article" date="2021" name="PeerJ">
        <title>Extensive microbial diversity within the chicken gut microbiome revealed by metagenomics and culture.</title>
        <authorList>
            <person name="Gilroy R."/>
            <person name="Ravi A."/>
            <person name="Getino M."/>
            <person name="Pursley I."/>
            <person name="Horton D.L."/>
            <person name="Alikhan N.F."/>
            <person name="Baker D."/>
            <person name="Gharbi K."/>
            <person name="Hall N."/>
            <person name="Watson M."/>
            <person name="Adriaenssens E.M."/>
            <person name="Foster-Nyarko E."/>
            <person name="Jarju S."/>
            <person name="Secka A."/>
            <person name="Antonio M."/>
            <person name="Oren A."/>
            <person name="Chaudhuri R.R."/>
            <person name="La Ragione R."/>
            <person name="Hildebrand F."/>
            <person name="Pallen M.J."/>
        </authorList>
    </citation>
    <scope>NUCLEOTIDE SEQUENCE</scope>
    <source>
        <strain evidence="9">1193</strain>
    </source>
</reference>
<evidence type="ECO:0000256" key="2">
    <source>
        <dbReference type="ARBA" id="ARBA00010735"/>
    </source>
</evidence>
<dbReference type="Proteomes" id="UP000824248">
    <property type="component" value="Unassembled WGS sequence"/>
</dbReference>
<accession>A0A9D1WMN3</accession>
<keyword evidence="6 8" id="KW-1133">Transmembrane helix</keyword>
<keyword evidence="7 8" id="KW-0472">Membrane</keyword>
<evidence type="ECO:0000256" key="3">
    <source>
        <dbReference type="ARBA" id="ARBA00022448"/>
    </source>
</evidence>
<evidence type="ECO:0000313" key="9">
    <source>
        <dbReference type="EMBL" id="HIX61906.1"/>
    </source>
</evidence>
<evidence type="ECO:0000256" key="4">
    <source>
        <dbReference type="ARBA" id="ARBA00022475"/>
    </source>
</evidence>
<evidence type="ECO:0000256" key="5">
    <source>
        <dbReference type="ARBA" id="ARBA00022692"/>
    </source>
</evidence>
<dbReference type="PANTHER" id="PTHR34979:SF1">
    <property type="entry name" value="INNER MEMBRANE PROTEIN YGAZ"/>
    <property type="match status" value="1"/>
</dbReference>
<comment type="similarity">
    <text evidence="2">Belongs to the AzlC family.</text>
</comment>
<feature type="transmembrane region" description="Helical" evidence="8">
    <location>
        <begin position="34"/>
        <end position="63"/>
    </location>
</feature>
<evidence type="ECO:0000256" key="8">
    <source>
        <dbReference type="SAM" id="Phobius"/>
    </source>
</evidence>
<reference evidence="9" key="2">
    <citation type="submission" date="2021-04" db="EMBL/GenBank/DDBJ databases">
        <authorList>
            <person name="Gilroy R."/>
        </authorList>
    </citation>
    <scope>NUCLEOTIDE SEQUENCE</scope>
    <source>
        <strain evidence="9">1193</strain>
    </source>
</reference>
<dbReference type="Pfam" id="PF03591">
    <property type="entry name" value="AzlC"/>
    <property type="match status" value="1"/>
</dbReference>
<evidence type="ECO:0000256" key="7">
    <source>
        <dbReference type="ARBA" id="ARBA00023136"/>
    </source>
</evidence>
<keyword evidence="5 8" id="KW-0812">Transmembrane</keyword>
<dbReference type="GO" id="GO:0005886">
    <property type="term" value="C:plasma membrane"/>
    <property type="evidence" value="ECO:0007669"/>
    <property type="project" value="UniProtKB-SubCell"/>
</dbReference>
<dbReference type="AlphaFoldDB" id="A0A9D1WMN3"/>
<keyword evidence="3" id="KW-0813">Transport</keyword>
<sequence>MRTPNSRRVSEESVIPTGTWGSAATRTLPVMFGYLPLGAAFGILAIEIGVPWWGALLMSLLIYAGAGQFLAVALMAAGAGLLEVAVATLMLNSRHVFYGLSLLKRFQGAGKGKPYLIFALTDETYSLLTSQPAEERHDHSMALRISALNHLWWILGSLGGAMLSTAIDFDSRGIEFALTALFIVLTLEQARRLRQGLPFIIALFAGFGALLLVPDQHMLLAAIGATCLILLLHYRWSKSDARGSSV</sequence>
<dbReference type="PANTHER" id="PTHR34979">
    <property type="entry name" value="INNER MEMBRANE PROTEIN YGAZ"/>
    <property type="match status" value="1"/>
</dbReference>
<proteinExistence type="inferred from homology"/>
<feature type="transmembrane region" description="Helical" evidence="8">
    <location>
        <begin position="219"/>
        <end position="236"/>
    </location>
</feature>
<dbReference type="InterPro" id="IPR011606">
    <property type="entry name" value="Brnchd-chn_aa_trnsp_permease"/>
</dbReference>
<protein>
    <submittedName>
        <fullName evidence="9">AzlC family ABC transporter permease</fullName>
    </submittedName>
</protein>
<gene>
    <name evidence="9" type="ORF">H9854_06710</name>
</gene>
<evidence type="ECO:0000313" key="10">
    <source>
        <dbReference type="Proteomes" id="UP000824248"/>
    </source>
</evidence>
<evidence type="ECO:0000256" key="1">
    <source>
        <dbReference type="ARBA" id="ARBA00004651"/>
    </source>
</evidence>
<organism evidence="9 10">
    <name type="scientific">Candidatus Halomonas stercoripullorum</name>
    <dbReference type="NCBI Taxonomy" id="2838617"/>
    <lineage>
        <taxon>Bacteria</taxon>
        <taxon>Pseudomonadati</taxon>
        <taxon>Pseudomonadota</taxon>
        <taxon>Gammaproteobacteria</taxon>
        <taxon>Oceanospirillales</taxon>
        <taxon>Halomonadaceae</taxon>
        <taxon>Halomonas</taxon>
    </lineage>
</organism>
<comment type="caution">
    <text evidence="9">The sequence shown here is derived from an EMBL/GenBank/DDBJ whole genome shotgun (WGS) entry which is preliminary data.</text>
</comment>
<feature type="transmembrane region" description="Helical" evidence="8">
    <location>
        <begin position="69"/>
        <end position="91"/>
    </location>
</feature>
<dbReference type="EMBL" id="DXFC01000198">
    <property type="protein sequence ID" value="HIX61906.1"/>
    <property type="molecule type" value="Genomic_DNA"/>
</dbReference>